<organism evidence="1 2">
    <name type="scientific">Streptomyces atroolivaceus</name>
    <dbReference type="NCBI Taxonomy" id="66869"/>
    <lineage>
        <taxon>Bacteria</taxon>
        <taxon>Bacillati</taxon>
        <taxon>Actinomycetota</taxon>
        <taxon>Actinomycetes</taxon>
        <taxon>Kitasatosporales</taxon>
        <taxon>Streptomycetaceae</taxon>
        <taxon>Streptomyces</taxon>
    </lineage>
</organism>
<accession>A0ABV9V451</accession>
<keyword evidence="2" id="KW-1185">Reference proteome</keyword>
<proteinExistence type="predicted"/>
<dbReference type="Proteomes" id="UP001595908">
    <property type="component" value="Unassembled WGS sequence"/>
</dbReference>
<dbReference type="GeneID" id="96256776"/>
<sequence length="55" mass="5761">MRITRLVRPSSRSALCGATAAIGLSVTTIDASHAVSASRPEAVARIVEQVARTVR</sequence>
<comment type="caution">
    <text evidence="1">The sequence shown here is derived from an EMBL/GenBank/DDBJ whole genome shotgun (WGS) entry which is preliminary data.</text>
</comment>
<evidence type="ECO:0000313" key="2">
    <source>
        <dbReference type="Proteomes" id="UP001595908"/>
    </source>
</evidence>
<name>A0ABV9V451_STRAZ</name>
<reference evidence="2" key="1">
    <citation type="journal article" date="2019" name="Int. J. Syst. Evol. Microbiol.">
        <title>The Global Catalogue of Microorganisms (GCM) 10K type strain sequencing project: providing services to taxonomists for standard genome sequencing and annotation.</title>
        <authorList>
            <consortium name="The Broad Institute Genomics Platform"/>
            <consortium name="The Broad Institute Genome Sequencing Center for Infectious Disease"/>
            <person name="Wu L."/>
            <person name="Ma J."/>
        </authorList>
    </citation>
    <scope>NUCLEOTIDE SEQUENCE [LARGE SCALE GENOMIC DNA]</scope>
    <source>
        <strain evidence="2">ICMP 257</strain>
    </source>
</reference>
<protein>
    <submittedName>
        <fullName evidence="1">Uncharacterized protein</fullName>
    </submittedName>
</protein>
<dbReference type="EMBL" id="JBHSJE010000002">
    <property type="protein sequence ID" value="MFC4978747.1"/>
    <property type="molecule type" value="Genomic_DNA"/>
</dbReference>
<gene>
    <name evidence="1" type="ORF">ACFPL4_10230</name>
</gene>
<evidence type="ECO:0000313" key="1">
    <source>
        <dbReference type="EMBL" id="MFC4978747.1"/>
    </source>
</evidence>
<dbReference type="RefSeq" id="WP_244300139.1">
    <property type="nucleotide sequence ID" value="NZ_JBFAGR010000008.1"/>
</dbReference>